<comment type="similarity">
    <text evidence="1 5">Belongs to the iron/ascorbate-dependent oxidoreductase family.</text>
</comment>
<dbReference type="InterPro" id="IPR027443">
    <property type="entry name" value="IPNS-like_sf"/>
</dbReference>
<dbReference type="InterPro" id="IPR026992">
    <property type="entry name" value="DIOX_N"/>
</dbReference>
<evidence type="ECO:0000256" key="4">
    <source>
        <dbReference type="ARBA" id="ARBA00023004"/>
    </source>
</evidence>
<dbReference type="Pfam" id="PF14226">
    <property type="entry name" value="DIOX_N"/>
    <property type="match status" value="1"/>
</dbReference>
<organism evidence="7 8">
    <name type="scientific">Moniliophthora roreri (strain MCA 2997)</name>
    <name type="common">Cocoa frosty pod rot fungus</name>
    <name type="synonym">Crinipellis roreri</name>
    <dbReference type="NCBI Taxonomy" id="1381753"/>
    <lineage>
        <taxon>Eukaryota</taxon>
        <taxon>Fungi</taxon>
        <taxon>Dikarya</taxon>
        <taxon>Basidiomycota</taxon>
        <taxon>Agaricomycotina</taxon>
        <taxon>Agaricomycetes</taxon>
        <taxon>Agaricomycetidae</taxon>
        <taxon>Agaricales</taxon>
        <taxon>Marasmiineae</taxon>
        <taxon>Marasmiaceae</taxon>
        <taxon>Moniliophthora</taxon>
    </lineage>
</organism>
<keyword evidence="2 5" id="KW-0479">Metal-binding</keyword>
<dbReference type="OrthoDB" id="288590at2759"/>
<dbReference type="Gene3D" id="2.60.120.330">
    <property type="entry name" value="B-lactam Antibiotic, Isopenicillin N Synthase, Chain"/>
    <property type="match status" value="1"/>
</dbReference>
<reference evidence="7 8" key="1">
    <citation type="journal article" date="2014" name="BMC Genomics">
        <title>Genome and secretome analysis of the hemibiotrophic fungal pathogen, Moniliophthora roreri, which causes frosty pod rot disease of cacao: mechanisms of the biotrophic and necrotrophic phases.</title>
        <authorList>
            <person name="Meinhardt L.W."/>
            <person name="Costa G.G.L."/>
            <person name="Thomazella D.P.T."/>
            <person name="Teixeira P.J.P.L."/>
            <person name="Carazzolle M.F."/>
            <person name="Schuster S.C."/>
            <person name="Carlson J.E."/>
            <person name="Guiltinan M.J."/>
            <person name="Mieczkowski P."/>
            <person name="Farmer A."/>
            <person name="Ramaraj T."/>
            <person name="Crozier J."/>
            <person name="Davis R.E."/>
            <person name="Shao J."/>
            <person name="Melnick R.L."/>
            <person name="Pereira G.A.G."/>
            <person name="Bailey B.A."/>
        </authorList>
    </citation>
    <scope>NUCLEOTIDE SEQUENCE [LARGE SCALE GENOMIC DNA]</scope>
    <source>
        <strain evidence="7 8">MCA 2997</strain>
    </source>
</reference>
<evidence type="ECO:0000256" key="2">
    <source>
        <dbReference type="ARBA" id="ARBA00022723"/>
    </source>
</evidence>
<dbReference type="GO" id="GO:0016491">
    <property type="term" value="F:oxidoreductase activity"/>
    <property type="evidence" value="ECO:0007669"/>
    <property type="project" value="UniProtKB-KW"/>
</dbReference>
<gene>
    <name evidence="7" type="ORF">Moror_16842</name>
</gene>
<dbReference type="InterPro" id="IPR044861">
    <property type="entry name" value="IPNS-like_FE2OG_OXY"/>
</dbReference>
<dbReference type="KEGG" id="mrr:Moror_16842"/>
<name>V2YDJ1_MONRO</name>
<dbReference type="PROSITE" id="PS51471">
    <property type="entry name" value="FE2OG_OXY"/>
    <property type="match status" value="1"/>
</dbReference>
<dbReference type="SUPFAM" id="SSF51197">
    <property type="entry name" value="Clavaminate synthase-like"/>
    <property type="match status" value="1"/>
</dbReference>
<dbReference type="AlphaFoldDB" id="V2YDJ1"/>
<sequence length="368" mass="41238">MPSLAPGNFSSIPILDFALTKDPETKPVFISQLQNALINVGFLYLSNTQIDIEELKGYIPKLFDLPQETKEKILMRNSPHFLGYNGLGAELTKGKIDYREQFDFATTFASRWKEGDPEYFRLWGPSQYPDEQEIPGFRQMMERFLCQMTAAGNELVCLVAEALGLARDGLAKFAGSDEEMLHFSKIVKYPVPRAENLSSQGVGAHVDPGFVTILLQASDHPGLQVQNLVGDWIDVPPIPGTFVVNFGRALEYVTQGIVRATSHRVLSPPLDSTTPRYSVPYFHNLSLDVRLSDPQHCIQFSKEVLRLRDIRGKLPETDASNYKEMTTETFGMASLIGRIKSHPDVGAVHYPDLFSKLFPNGLPEHLHN</sequence>
<keyword evidence="3 5" id="KW-0560">Oxidoreductase</keyword>
<keyword evidence="4 5" id="KW-0408">Iron</keyword>
<dbReference type="PANTHER" id="PTHR10209">
    <property type="entry name" value="OXIDOREDUCTASE, 2OG-FE II OXYGENASE FAMILY PROTEIN"/>
    <property type="match status" value="1"/>
</dbReference>
<dbReference type="GO" id="GO:0046872">
    <property type="term" value="F:metal ion binding"/>
    <property type="evidence" value="ECO:0007669"/>
    <property type="project" value="UniProtKB-KW"/>
</dbReference>
<keyword evidence="8" id="KW-1185">Reference proteome</keyword>
<feature type="domain" description="Fe2OG dioxygenase" evidence="6">
    <location>
        <begin position="180"/>
        <end position="285"/>
    </location>
</feature>
<dbReference type="InterPro" id="IPR005123">
    <property type="entry name" value="Oxoglu/Fe-dep_dioxygenase_dom"/>
</dbReference>
<comment type="caution">
    <text evidence="7">The sequence shown here is derived from an EMBL/GenBank/DDBJ whole genome shotgun (WGS) entry which is preliminary data.</text>
</comment>
<proteinExistence type="inferred from homology"/>
<accession>V2YDJ1</accession>
<evidence type="ECO:0000259" key="6">
    <source>
        <dbReference type="PROSITE" id="PS51471"/>
    </source>
</evidence>
<evidence type="ECO:0000313" key="8">
    <source>
        <dbReference type="Proteomes" id="UP000017559"/>
    </source>
</evidence>
<protein>
    <submittedName>
        <fullName evidence="7">2og-fe oxygenase</fullName>
    </submittedName>
</protein>
<evidence type="ECO:0000256" key="5">
    <source>
        <dbReference type="RuleBase" id="RU003682"/>
    </source>
</evidence>
<dbReference type="EMBL" id="AWSO01000519">
    <property type="protein sequence ID" value="ESK89759.1"/>
    <property type="molecule type" value="Genomic_DNA"/>
</dbReference>
<evidence type="ECO:0000313" key="7">
    <source>
        <dbReference type="EMBL" id="ESK89759.1"/>
    </source>
</evidence>
<dbReference type="HOGENOM" id="CLU_010119_1_1_1"/>
<evidence type="ECO:0000256" key="1">
    <source>
        <dbReference type="ARBA" id="ARBA00008056"/>
    </source>
</evidence>
<dbReference type="PANTHER" id="PTHR10209:SF885">
    <property type="entry name" value="2OG-FE(II) OXYGENASE FAMILY, PUTATIVE (AFU_ORTHOLOGUE AFUA_2G00750)-RELATED"/>
    <property type="match status" value="1"/>
</dbReference>
<dbReference type="Proteomes" id="UP000017559">
    <property type="component" value="Unassembled WGS sequence"/>
</dbReference>
<dbReference type="Pfam" id="PF03171">
    <property type="entry name" value="2OG-FeII_Oxy"/>
    <property type="match status" value="1"/>
</dbReference>
<evidence type="ECO:0000256" key="3">
    <source>
        <dbReference type="ARBA" id="ARBA00023002"/>
    </source>
</evidence>